<name>A0AAW4X0B6_9FIRM</name>
<keyword evidence="9" id="KW-0411">Iron-sulfur</keyword>
<dbReference type="PANTHER" id="PTHR30573">
    <property type="entry name" value="QUINOLINATE SYNTHETASE A"/>
    <property type="match status" value="1"/>
</dbReference>
<reference evidence="11 12" key="1">
    <citation type="submission" date="2021-10" db="EMBL/GenBank/DDBJ databases">
        <authorList>
            <person name="Grouzdev D.S."/>
            <person name="Pantiukh K.S."/>
            <person name="Krutkina M.S."/>
        </authorList>
    </citation>
    <scope>NUCLEOTIDE SEQUENCE [LARGE SCALE GENOMIC DNA]</scope>
    <source>
        <strain evidence="11 12">Z-7514</strain>
    </source>
</reference>
<dbReference type="GO" id="GO:0008987">
    <property type="term" value="F:quinolinate synthetase A activity"/>
    <property type="evidence" value="ECO:0007669"/>
    <property type="project" value="UniProtKB-UniRule"/>
</dbReference>
<gene>
    <name evidence="11" type="primary">nadA</name>
    <name evidence="11" type="ORF">LJ207_07925</name>
</gene>
<keyword evidence="7" id="KW-0479">Metal-binding</keyword>
<dbReference type="GO" id="GO:0046872">
    <property type="term" value="F:metal ion binding"/>
    <property type="evidence" value="ECO:0007669"/>
    <property type="project" value="UniProtKB-KW"/>
</dbReference>
<evidence type="ECO:0000256" key="9">
    <source>
        <dbReference type="ARBA" id="ARBA00023014"/>
    </source>
</evidence>
<dbReference type="Gene3D" id="3.40.50.10800">
    <property type="entry name" value="NadA-like"/>
    <property type="match status" value="3"/>
</dbReference>
<evidence type="ECO:0000256" key="2">
    <source>
        <dbReference type="ARBA" id="ARBA00005065"/>
    </source>
</evidence>
<evidence type="ECO:0000256" key="10">
    <source>
        <dbReference type="NCBIfam" id="TIGR00550"/>
    </source>
</evidence>
<comment type="cofactor">
    <cofactor evidence="1">
        <name>[4Fe-4S] cluster</name>
        <dbReference type="ChEBI" id="CHEBI:49883"/>
    </cofactor>
</comment>
<dbReference type="InterPro" id="IPR003473">
    <property type="entry name" value="NadA"/>
</dbReference>
<dbReference type="PANTHER" id="PTHR30573:SF0">
    <property type="entry name" value="QUINOLINATE SYNTHASE, CHLOROPLASTIC"/>
    <property type="match status" value="1"/>
</dbReference>
<dbReference type="EC" id="2.5.1.72" evidence="3 10"/>
<dbReference type="AlphaFoldDB" id="A0AAW4X0B6"/>
<evidence type="ECO:0000256" key="3">
    <source>
        <dbReference type="ARBA" id="ARBA00012669"/>
    </source>
</evidence>
<dbReference type="NCBIfam" id="NF006878">
    <property type="entry name" value="PRK09375.1-2"/>
    <property type="match status" value="1"/>
</dbReference>
<dbReference type="Proteomes" id="UP001199296">
    <property type="component" value="Unassembled WGS sequence"/>
</dbReference>
<organism evidence="11 12">
    <name type="scientific">Halanaerobium polyolivorans</name>
    <dbReference type="NCBI Taxonomy" id="2886943"/>
    <lineage>
        <taxon>Bacteria</taxon>
        <taxon>Bacillati</taxon>
        <taxon>Bacillota</taxon>
        <taxon>Clostridia</taxon>
        <taxon>Halanaerobiales</taxon>
        <taxon>Halanaerobiaceae</taxon>
        <taxon>Halanaerobium</taxon>
    </lineage>
</organism>
<keyword evidence="8" id="KW-0408">Iron</keyword>
<dbReference type="RefSeq" id="WP_229345840.1">
    <property type="nucleotide sequence ID" value="NZ_JAJFAT010000010.1"/>
</dbReference>
<evidence type="ECO:0000256" key="7">
    <source>
        <dbReference type="ARBA" id="ARBA00022723"/>
    </source>
</evidence>
<dbReference type="InterPro" id="IPR036094">
    <property type="entry name" value="NadA_sf"/>
</dbReference>
<keyword evidence="5" id="KW-0662">Pyridine nucleotide biosynthesis</keyword>
<keyword evidence="12" id="KW-1185">Reference proteome</keyword>
<protein>
    <recommendedName>
        <fullName evidence="3 10">Quinolinate synthase</fullName>
        <ecNumber evidence="3 10">2.5.1.72</ecNumber>
    </recommendedName>
</protein>
<evidence type="ECO:0000256" key="6">
    <source>
        <dbReference type="ARBA" id="ARBA00022679"/>
    </source>
</evidence>
<proteinExistence type="predicted"/>
<dbReference type="EMBL" id="JAJFAT010000010">
    <property type="protein sequence ID" value="MCC3145250.1"/>
    <property type="molecule type" value="Genomic_DNA"/>
</dbReference>
<accession>A0AAW4X0B6</accession>
<dbReference type="GO" id="GO:0051539">
    <property type="term" value="F:4 iron, 4 sulfur cluster binding"/>
    <property type="evidence" value="ECO:0007669"/>
    <property type="project" value="UniProtKB-KW"/>
</dbReference>
<dbReference type="NCBIfam" id="TIGR00550">
    <property type="entry name" value="nadA"/>
    <property type="match status" value="1"/>
</dbReference>
<evidence type="ECO:0000256" key="4">
    <source>
        <dbReference type="ARBA" id="ARBA00022485"/>
    </source>
</evidence>
<sequence>MNNSREKIAKYKKQQDAEVLAHYYQPEEIQDIADFVGYSEELNQRALKSRAQILLLCGVNFMAQNAKIVAPDKRIIIPEIMADCPMVKKANLQCLNEMREKHPQAAVVSFINSSAEVKAESDICCTANNALKIINSLSQSEIILVPNKNLGEYISQKTKKKIYSCAHPCPTHNEVTIDDLKRIKKQYADAPILVNLDCRAEVREKADFVGDPDQIIKYANSSKAKKMIIGAERGLLFRLKRQNPRKRFYLLSPHLICQSMKINNLYKTSQALENLEIEVKIDEYIRLKAEHALKKMKYYEKLH</sequence>
<evidence type="ECO:0000256" key="8">
    <source>
        <dbReference type="ARBA" id="ARBA00023004"/>
    </source>
</evidence>
<dbReference type="SUPFAM" id="SSF142754">
    <property type="entry name" value="NadA-like"/>
    <property type="match status" value="1"/>
</dbReference>
<comment type="pathway">
    <text evidence="2">Cofactor biosynthesis; NAD(+) biosynthesis; quinolinate from iminoaspartate: step 1/1.</text>
</comment>
<dbReference type="Pfam" id="PF02445">
    <property type="entry name" value="NadA"/>
    <property type="match status" value="1"/>
</dbReference>
<comment type="caution">
    <text evidence="11">The sequence shown here is derived from an EMBL/GenBank/DDBJ whole genome shotgun (WGS) entry which is preliminary data.</text>
</comment>
<keyword evidence="6 11" id="KW-0808">Transferase</keyword>
<keyword evidence="4" id="KW-0004">4Fe-4S</keyword>
<dbReference type="GO" id="GO:0005829">
    <property type="term" value="C:cytosol"/>
    <property type="evidence" value="ECO:0007669"/>
    <property type="project" value="TreeGrafter"/>
</dbReference>
<evidence type="ECO:0000313" key="12">
    <source>
        <dbReference type="Proteomes" id="UP001199296"/>
    </source>
</evidence>
<dbReference type="GO" id="GO:0034628">
    <property type="term" value="P:'de novo' NAD+ biosynthetic process from L-aspartate"/>
    <property type="evidence" value="ECO:0007669"/>
    <property type="project" value="TreeGrafter"/>
</dbReference>
<evidence type="ECO:0000313" key="11">
    <source>
        <dbReference type="EMBL" id="MCC3145250.1"/>
    </source>
</evidence>
<evidence type="ECO:0000256" key="5">
    <source>
        <dbReference type="ARBA" id="ARBA00022642"/>
    </source>
</evidence>
<evidence type="ECO:0000256" key="1">
    <source>
        <dbReference type="ARBA" id="ARBA00001966"/>
    </source>
</evidence>